<feature type="region of interest" description="Disordered" evidence="1">
    <location>
        <begin position="46"/>
        <end position="70"/>
    </location>
</feature>
<reference evidence="2 3" key="1">
    <citation type="submission" date="2016-03" db="EMBL/GenBank/DDBJ databases">
        <title>Choanephora cucurbitarum.</title>
        <authorList>
            <person name="Min B."/>
            <person name="Park H."/>
            <person name="Park J.-H."/>
            <person name="Shin H.-D."/>
            <person name="Choi I.-G."/>
        </authorList>
    </citation>
    <scope>NUCLEOTIDE SEQUENCE [LARGE SCALE GENOMIC DNA]</scope>
    <source>
        <strain evidence="2 3">KUS-F28377</strain>
    </source>
</reference>
<protein>
    <submittedName>
        <fullName evidence="2">Uncharacterized protein</fullName>
    </submittedName>
</protein>
<gene>
    <name evidence="2" type="ORF">A0J61_07690</name>
</gene>
<sequence length="138" mass="15557">MSQPMDLNTVTATVDDAELLTILGLSSLPSSPVMCNDRLAVLDWDDMPELSEEEGEEEEDDDSIVTNKRKHSDDDLFAEFDFVEVPLMEQAQDTEETDQKKRKLLQPSFVDDEDTLLNPNLNLQLDDDIQLALDLIAS</sequence>
<dbReference type="AlphaFoldDB" id="A0A1C7N554"/>
<evidence type="ECO:0000256" key="1">
    <source>
        <dbReference type="SAM" id="MobiDB-lite"/>
    </source>
</evidence>
<feature type="compositionally biased region" description="Acidic residues" evidence="1">
    <location>
        <begin position="46"/>
        <end position="63"/>
    </location>
</feature>
<organism evidence="2 3">
    <name type="scientific">Choanephora cucurbitarum</name>
    <dbReference type="NCBI Taxonomy" id="101091"/>
    <lineage>
        <taxon>Eukaryota</taxon>
        <taxon>Fungi</taxon>
        <taxon>Fungi incertae sedis</taxon>
        <taxon>Mucoromycota</taxon>
        <taxon>Mucoromycotina</taxon>
        <taxon>Mucoromycetes</taxon>
        <taxon>Mucorales</taxon>
        <taxon>Mucorineae</taxon>
        <taxon>Choanephoraceae</taxon>
        <taxon>Choanephoroideae</taxon>
        <taxon>Choanephora</taxon>
    </lineage>
</organism>
<evidence type="ECO:0000313" key="2">
    <source>
        <dbReference type="EMBL" id="OBZ84265.1"/>
    </source>
</evidence>
<dbReference type="OrthoDB" id="2270388at2759"/>
<dbReference type="EMBL" id="LUGH01000534">
    <property type="protein sequence ID" value="OBZ84265.1"/>
    <property type="molecule type" value="Genomic_DNA"/>
</dbReference>
<dbReference type="Proteomes" id="UP000093000">
    <property type="component" value="Unassembled WGS sequence"/>
</dbReference>
<accession>A0A1C7N554</accession>
<keyword evidence="3" id="KW-1185">Reference proteome</keyword>
<dbReference type="InParanoid" id="A0A1C7N554"/>
<feature type="region of interest" description="Disordered" evidence="1">
    <location>
        <begin position="89"/>
        <end position="109"/>
    </location>
</feature>
<evidence type="ECO:0000313" key="3">
    <source>
        <dbReference type="Proteomes" id="UP000093000"/>
    </source>
</evidence>
<comment type="caution">
    <text evidence="2">The sequence shown here is derived from an EMBL/GenBank/DDBJ whole genome shotgun (WGS) entry which is preliminary data.</text>
</comment>
<name>A0A1C7N554_9FUNG</name>
<proteinExistence type="predicted"/>